<name>A0ABR2U7I4_9ROSI</name>
<reference evidence="2 3" key="1">
    <citation type="journal article" date="2024" name="G3 (Bethesda)">
        <title>Genome assembly of Hibiscus sabdariffa L. provides insights into metabolisms of medicinal natural products.</title>
        <authorList>
            <person name="Kim T."/>
        </authorList>
    </citation>
    <scope>NUCLEOTIDE SEQUENCE [LARGE SCALE GENOMIC DNA]</scope>
    <source>
        <strain evidence="2">TK-2024</strain>
        <tissue evidence="2">Old leaves</tissue>
    </source>
</reference>
<organism evidence="2 3">
    <name type="scientific">Hibiscus sabdariffa</name>
    <name type="common">roselle</name>
    <dbReference type="NCBI Taxonomy" id="183260"/>
    <lineage>
        <taxon>Eukaryota</taxon>
        <taxon>Viridiplantae</taxon>
        <taxon>Streptophyta</taxon>
        <taxon>Embryophyta</taxon>
        <taxon>Tracheophyta</taxon>
        <taxon>Spermatophyta</taxon>
        <taxon>Magnoliopsida</taxon>
        <taxon>eudicotyledons</taxon>
        <taxon>Gunneridae</taxon>
        <taxon>Pentapetalae</taxon>
        <taxon>rosids</taxon>
        <taxon>malvids</taxon>
        <taxon>Malvales</taxon>
        <taxon>Malvaceae</taxon>
        <taxon>Malvoideae</taxon>
        <taxon>Hibiscus</taxon>
    </lineage>
</organism>
<gene>
    <name evidence="2" type="ORF">V6N11_051473</name>
</gene>
<evidence type="ECO:0000313" key="2">
    <source>
        <dbReference type="EMBL" id="KAK9045564.1"/>
    </source>
</evidence>
<proteinExistence type="predicted"/>
<accession>A0ABR2U7I4</accession>
<comment type="caution">
    <text evidence="2">The sequence shown here is derived from an EMBL/GenBank/DDBJ whole genome shotgun (WGS) entry which is preliminary data.</text>
</comment>
<keyword evidence="3" id="KW-1185">Reference proteome</keyword>
<sequence length="178" mass="19487">MGIDSKGSNNFQNQMTNQFKNMHFDVGKDNTPQRGGGGGKNNQQKGESECDFDEFGDKEFDEGGFQHGHGHEHQMQNKMVPMIRKGHDSYRPSGMVNGPHMNGKKGGGGSNGKKGDALDISIMMKGKGENKDRKHGNERKKRDGGKNKGGKHRGGGLLGFFKKDKGANDCNHKKAKNE</sequence>
<evidence type="ECO:0000313" key="3">
    <source>
        <dbReference type="Proteomes" id="UP001396334"/>
    </source>
</evidence>
<feature type="compositionally biased region" description="Acidic residues" evidence="1">
    <location>
        <begin position="49"/>
        <end position="62"/>
    </location>
</feature>
<feature type="compositionally biased region" description="Polar residues" evidence="1">
    <location>
        <begin position="1"/>
        <end position="20"/>
    </location>
</feature>
<evidence type="ECO:0000256" key="1">
    <source>
        <dbReference type="SAM" id="MobiDB-lite"/>
    </source>
</evidence>
<protein>
    <submittedName>
        <fullName evidence="2">Uncharacterized protein</fullName>
    </submittedName>
</protein>
<dbReference type="Proteomes" id="UP001396334">
    <property type="component" value="Unassembled WGS sequence"/>
</dbReference>
<feature type="compositionally biased region" description="Basic and acidic residues" evidence="1">
    <location>
        <begin position="161"/>
        <end position="178"/>
    </location>
</feature>
<feature type="region of interest" description="Disordered" evidence="1">
    <location>
        <begin position="1"/>
        <end position="178"/>
    </location>
</feature>
<dbReference type="EMBL" id="JBBPBN010000001">
    <property type="protein sequence ID" value="KAK9045564.1"/>
    <property type="molecule type" value="Genomic_DNA"/>
</dbReference>